<evidence type="ECO:0000313" key="2">
    <source>
        <dbReference type="EMBL" id="CAA9252180.1"/>
    </source>
</evidence>
<sequence>VDGRSAGLRRRPSDRQRPLQPTSLRARPKDRIFRGTGQREGREHRPGRRHQGRGGGGLPRQTASCVTCHRAGDHAPDRFERARRGRTRDPKGQSTAV</sequence>
<reference evidence="2" key="1">
    <citation type="submission" date="2020-02" db="EMBL/GenBank/DDBJ databases">
        <authorList>
            <person name="Meier V. D."/>
        </authorList>
    </citation>
    <scope>NUCLEOTIDE SEQUENCE</scope>
    <source>
        <strain evidence="2">AVDCRST_MAG08</strain>
    </source>
</reference>
<name>A0A6J4II00_9PROT</name>
<gene>
    <name evidence="2" type="ORF">AVDCRST_MAG08-2237</name>
</gene>
<feature type="non-terminal residue" evidence="2">
    <location>
        <position position="97"/>
    </location>
</feature>
<organism evidence="2">
    <name type="scientific">uncultured Acetobacteraceae bacterium</name>
    <dbReference type="NCBI Taxonomy" id="169975"/>
    <lineage>
        <taxon>Bacteria</taxon>
        <taxon>Pseudomonadati</taxon>
        <taxon>Pseudomonadota</taxon>
        <taxon>Alphaproteobacteria</taxon>
        <taxon>Acetobacterales</taxon>
        <taxon>Acetobacteraceae</taxon>
        <taxon>environmental samples</taxon>
    </lineage>
</organism>
<dbReference type="AlphaFoldDB" id="A0A6J4II00"/>
<protein>
    <submittedName>
        <fullName evidence="2">Uncharacterized protein</fullName>
    </submittedName>
</protein>
<feature type="non-terminal residue" evidence="2">
    <location>
        <position position="1"/>
    </location>
</feature>
<feature type="compositionally biased region" description="Basic and acidic residues" evidence="1">
    <location>
        <begin position="70"/>
        <end position="91"/>
    </location>
</feature>
<dbReference type="EMBL" id="CADCTG010000173">
    <property type="protein sequence ID" value="CAA9252180.1"/>
    <property type="molecule type" value="Genomic_DNA"/>
</dbReference>
<evidence type="ECO:0000256" key="1">
    <source>
        <dbReference type="SAM" id="MobiDB-lite"/>
    </source>
</evidence>
<proteinExistence type="predicted"/>
<accession>A0A6J4II00</accession>
<feature type="compositionally biased region" description="Basic and acidic residues" evidence="1">
    <location>
        <begin position="27"/>
        <end position="44"/>
    </location>
</feature>
<feature type="region of interest" description="Disordered" evidence="1">
    <location>
        <begin position="1"/>
        <end position="97"/>
    </location>
</feature>